<sequence>MPFVYDHINTSDKHNVEGIHFSFNDLEVQGRIIQPLGCTKFHYEHVGGSAGVSTVVTSDDREYLVEDYFISVFCEDVEAFVRHQTKKLTHFSLTILDTDGDQKMLETNVNRMCRCLESSLQSRTQKLKVDRFCLSVLEISQVVSAVDLLDRDCLGIVTVRLPFEDQVFTAEDFIPLIEGQGRQRLYLTIQLYKFSSQELEEVRKLLNYSSQLNCITIDYKTIDEQCLELIPVAYHLPDQKNVIFPIDHVDDPIKEMAMINLSDNKCHLNILEVPSIMSSIASNLEFSQIQSLRKVSRGIRQCVDYVKPEPHILFYDILLGHSLAIVTIQGMTSEKIITTYFGSLEQQADQIVNDFDLNTRHQKSCMDHLFIDVFEGIKNLKEEDDLVWSKLFKGMRDVLISRTSPIKVEKLGFSTQWQCLMMNILPYLDAEYLECIIIRMFKIDEEYTIELDEISKSEQWSKAKELNIKDLTVRTSIQDMNILNFEKIEITLETMSQEDIMYSRKNLPQSPVFQKFKILIKKCLAADFLASLGEPYRVVNNCKYIWYFRMENTQDYLHVTLEQFPLQTGGRLQFIKVHQNKTPFF</sequence>
<dbReference type="PANTHER" id="PTHR23015">
    <property type="entry name" value="UNCHARACTERIZED C.ELEGANS PROTEIN"/>
    <property type="match status" value="1"/>
</dbReference>
<proteinExistence type="predicted"/>
<keyword evidence="3" id="KW-1185">Reference proteome</keyword>
<dbReference type="GO" id="GO:0045087">
    <property type="term" value="P:innate immune response"/>
    <property type="evidence" value="ECO:0007669"/>
    <property type="project" value="TreeGrafter"/>
</dbReference>
<dbReference type="InParanoid" id="E3N0S5"/>
<dbReference type="Proteomes" id="UP000008281">
    <property type="component" value="Unassembled WGS sequence"/>
</dbReference>
<dbReference type="InterPro" id="IPR040161">
    <property type="entry name" value="FB224"/>
</dbReference>
<protein>
    <recommendedName>
        <fullName evidence="1">DUF38 domain-containing protein</fullName>
    </recommendedName>
</protein>
<accession>E3N0S5</accession>
<evidence type="ECO:0000259" key="1">
    <source>
        <dbReference type="Pfam" id="PF01827"/>
    </source>
</evidence>
<reference evidence="2" key="1">
    <citation type="submission" date="2007-07" db="EMBL/GenBank/DDBJ databases">
        <title>PCAP assembly of the Caenorhabditis remanei genome.</title>
        <authorList>
            <consortium name="The Caenorhabditis remanei Sequencing Consortium"/>
            <person name="Wilson R.K."/>
        </authorList>
    </citation>
    <scope>NUCLEOTIDE SEQUENCE [LARGE SCALE GENOMIC DNA]</scope>
    <source>
        <strain evidence="2">PB4641</strain>
    </source>
</reference>
<evidence type="ECO:0000313" key="2">
    <source>
        <dbReference type="EMBL" id="EFP13499.1"/>
    </source>
</evidence>
<organism evidence="3">
    <name type="scientific">Caenorhabditis remanei</name>
    <name type="common">Caenorhabditis vulgaris</name>
    <dbReference type="NCBI Taxonomy" id="31234"/>
    <lineage>
        <taxon>Eukaryota</taxon>
        <taxon>Metazoa</taxon>
        <taxon>Ecdysozoa</taxon>
        <taxon>Nematoda</taxon>
        <taxon>Chromadorea</taxon>
        <taxon>Rhabditida</taxon>
        <taxon>Rhabditina</taxon>
        <taxon>Rhabditomorpha</taxon>
        <taxon>Rhabditoidea</taxon>
        <taxon>Rhabditidae</taxon>
        <taxon>Peloderinae</taxon>
        <taxon>Caenorhabditis</taxon>
    </lineage>
</organism>
<dbReference type="InterPro" id="IPR002900">
    <property type="entry name" value="DUF38/FTH_CAE_spp"/>
</dbReference>
<dbReference type="Pfam" id="PF01827">
    <property type="entry name" value="FTH"/>
    <property type="match status" value="1"/>
</dbReference>
<evidence type="ECO:0000313" key="3">
    <source>
        <dbReference type="Proteomes" id="UP000008281"/>
    </source>
</evidence>
<dbReference type="PANTHER" id="PTHR23015:SF25">
    <property type="entry name" value="DUF38 DOMAIN-CONTAINING PROTEIN-RELATED"/>
    <property type="match status" value="1"/>
</dbReference>
<dbReference type="STRING" id="31234.E3N0S5"/>
<dbReference type="AlphaFoldDB" id="E3N0S5"/>
<feature type="domain" description="DUF38" evidence="1">
    <location>
        <begin position="390"/>
        <end position="524"/>
    </location>
</feature>
<dbReference type="OrthoDB" id="5876763at2759"/>
<dbReference type="eggNOG" id="ENOG502TIFT">
    <property type="taxonomic scope" value="Eukaryota"/>
</dbReference>
<dbReference type="EMBL" id="DS268506">
    <property type="protein sequence ID" value="EFP13499.1"/>
    <property type="molecule type" value="Genomic_DNA"/>
</dbReference>
<name>E3N0S5_CAERE</name>
<gene>
    <name evidence="2" type="ORF">CRE_10541</name>
</gene>
<dbReference type="HOGENOM" id="CLU_017839_0_0_1"/>